<organism evidence="2 3">
    <name type="scientific">Streptomyces polyrhachis</name>
    <dbReference type="NCBI Taxonomy" id="1282885"/>
    <lineage>
        <taxon>Bacteria</taxon>
        <taxon>Bacillati</taxon>
        <taxon>Actinomycetota</taxon>
        <taxon>Actinomycetes</taxon>
        <taxon>Kitasatosporales</taxon>
        <taxon>Streptomycetaceae</taxon>
        <taxon>Streptomyces</taxon>
    </lineage>
</organism>
<dbReference type="Proteomes" id="UP001596413">
    <property type="component" value="Unassembled WGS sequence"/>
</dbReference>
<dbReference type="EMBL" id="JBHSZO010000007">
    <property type="protein sequence ID" value="MFC7217906.1"/>
    <property type="molecule type" value="Genomic_DNA"/>
</dbReference>
<keyword evidence="3" id="KW-1185">Reference proteome</keyword>
<accession>A0ABW2GDW5</accession>
<name>A0ABW2GDW5_9ACTN</name>
<gene>
    <name evidence="2" type="ORF">ACFQLX_06945</name>
</gene>
<dbReference type="SUPFAM" id="SSF63829">
    <property type="entry name" value="Calcium-dependent phosphotriesterase"/>
    <property type="match status" value="1"/>
</dbReference>
<protein>
    <submittedName>
        <fullName evidence="2">SMP-30/gluconolactonase/LRE family protein</fullName>
    </submittedName>
</protein>
<evidence type="ECO:0000256" key="1">
    <source>
        <dbReference type="SAM" id="SignalP"/>
    </source>
</evidence>
<dbReference type="PROSITE" id="PS51318">
    <property type="entry name" value="TAT"/>
    <property type="match status" value="1"/>
</dbReference>
<feature type="signal peptide" evidence="1">
    <location>
        <begin position="1"/>
        <end position="32"/>
    </location>
</feature>
<keyword evidence="1" id="KW-0732">Signal</keyword>
<dbReference type="InterPro" id="IPR011042">
    <property type="entry name" value="6-blade_b-propeller_TolB-like"/>
</dbReference>
<reference evidence="3" key="1">
    <citation type="journal article" date="2019" name="Int. J. Syst. Evol. Microbiol.">
        <title>The Global Catalogue of Microorganisms (GCM) 10K type strain sequencing project: providing services to taxonomists for standard genome sequencing and annotation.</title>
        <authorList>
            <consortium name="The Broad Institute Genomics Platform"/>
            <consortium name="The Broad Institute Genome Sequencing Center for Infectious Disease"/>
            <person name="Wu L."/>
            <person name="Ma J."/>
        </authorList>
    </citation>
    <scope>NUCLEOTIDE SEQUENCE [LARGE SCALE GENOMIC DNA]</scope>
    <source>
        <strain evidence="3">CGMCC 1.13681</strain>
    </source>
</reference>
<dbReference type="InterPro" id="IPR006311">
    <property type="entry name" value="TAT_signal"/>
</dbReference>
<comment type="caution">
    <text evidence="2">The sequence shown here is derived from an EMBL/GenBank/DDBJ whole genome shotgun (WGS) entry which is preliminary data.</text>
</comment>
<feature type="chain" id="PRO_5047186573" evidence="1">
    <location>
        <begin position="33"/>
        <end position="318"/>
    </location>
</feature>
<evidence type="ECO:0000313" key="2">
    <source>
        <dbReference type="EMBL" id="MFC7217906.1"/>
    </source>
</evidence>
<evidence type="ECO:0000313" key="3">
    <source>
        <dbReference type="Proteomes" id="UP001596413"/>
    </source>
</evidence>
<dbReference type="RefSeq" id="WP_386413134.1">
    <property type="nucleotide sequence ID" value="NZ_JBHSZO010000007.1"/>
</dbReference>
<sequence>MPAPLPRRRFLATAAALTGAAAVGALAPAARAAQPWPDTIHLPAGFQPEGIAIGPGPVAYTGSLIDGSLYRADLATGRGRLVTPAAPDTMSVGLKTDPYGRLLVAGGAYGEIRLVHSASGAVLGRYQAATGTSFVNDVVVADGEAWFTDSFNDVLYRLPVTAQAPPAAALTALPLGGDWQPTPPGGEYWGANGLCRTPDGRALLVVSGNAATLYRVDPASGHATAVALSGGTPPANGDGLLLRGRTLYVVLNWQYAVEVYHLDETGTAGTFVKRIEDPRFDEPTTAAAWGGRLYVANAAFDSDWSNPATASTLVAVPL</sequence>
<proteinExistence type="predicted"/>
<dbReference type="Gene3D" id="2.120.10.30">
    <property type="entry name" value="TolB, C-terminal domain"/>
    <property type="match status" value="1"/>
</dbReference>